<reference evidence="1" key="1">
    <citation type="submission" date="2023-03" db="EMBL/GenBank/DDBJ databases">
        <title>Massive genome expansion in bonnet fungi (Mycena s.s.) driven by repeated elements and novel gene families across ecological guilds.</title>
        <authorList>
            <consortium name="Lawrence Berkeley National Laboratory"/>
            <person name="Harder C.B."/>
            <person name="Miyauchi S."/>
            <person name="Viragh M."/>
            <person name="Kuo A."/>
            <person name="Thoen E."/>
            <person name="Andreopoulos B."/>
            <person name="Lu D."/>
            <person name="Skrede I."/>
            <person name="Drula E."/>
            <person name="Henrissat B."/>
            <person name="Morin E."/>
            <person name="Kohler A."/>
            <person name="Barry K."/>
            <person name="LaButti K."/>
            <person name="Morin E."/>
            <person name="Salamov A."/>
            <person name="Lipzen A."/>
            <person name="Mereny Z."/>
            <person name="Hegedus B."/>
            <person name="Baldrian P."/>
            <person name="Stursova M."/>
            <person name="Weitz H."/>
            <person name="Taylor A."/>
            <person name="Grigoriev I.V."/>
            <person name="Nagy L.G."/>
            <person name="Martin F."/>
            <person name="Kauserud H."/>
        </authorList>
    </citation>
    <scope>NUCLEOTIDE SEQUENCE</scope>
    <source>
        <strain evidence="1">CBHHK188m</strain>
    </source>
</reference>
<dbReference type="Gene3D" id="2.160.20.10">
    <property type="entry name" value="Single-stranded right-handed beta-helix, Pectin lyase-like"/>
    <property type="match status" value="2"/>
</dbReference>
<evidence type="ECO:0000313" key="1">
    <source>
        <dbReference type="EMBL" id="KAJ7776513.1"/>
    </source>
</evidence>
<dbReference type="EMBL" id="JARJLG010000012">
    <property type="protein sequence ID" value="KAJ7776513.1"/>
    <property type="molecule type" value="Genomic_DNA"/>
</dbReference>
<proteinExistence type="predicted"/>
<dbReference type="SUPFAM" id="SSF51126">
    <property type="entry name" value="Pectin lyase-like"/>
    <property type="match status" value="1"/>
</dbReference>
<dbReference type="InterPro" id="IPR011050">
    <property type="entry name" value="Pectin_lyase_fold/virulence"/>
</dbReference>
<organism evidence="1 2">
    <name type="scientific">Mycena maculata</name>
    <dbReference type="NCBI Taxonomy" id="230809"/>
    <lineage>
        <taxon>Eukaryota</taxon>
        <taxon>Fungi</taxon>
        <taxon>Dikarya</taxon>
        <taxon>Basidiomycota</taxon>
        <taxon>Agaricomycotina</taxon>
        <taxon>Agaricomycetes</taxon>
        <taxon>Agaricomycetidae</taxon>
        <taxon>Agaricales</taxon>
        <taxon>Marasmiineae</taxon>
        <taxon>Mycenaceae</taxon>
        <taxon>Mycena</taxon>
    </lineage>
</organism>
<sequence length="189" mass="20039">MTGDITFAQTMGRGWPLITFDTASIVFNGRDHTINVNIHFNCRNLVRGMGSFTGMVKPRQSLSESVGTNAAAVVSGITVNNAGGNTKSLGANTDEFAVEGDNITILDSTVNNQDDCVGRDGATQLVMNVKIGNNTITGGLYRLRIKVDADITDASISNILYDGNHHLGEYGVLITLSYPDNDGIPGTDA</sequence>
<protein>
    <recommendedName>
        <fullName evidence="3">Endo-polygalacturonase</fullName>
    </recommendedName>
</protein>
<evidence type="ECO:0008006" key="3">
    <source>
        <dbReference type="Google" id="ProtNLM"/>
    </source>
</evidence>
<dbReference type="Proteomes" id="UP001215280">
    <property type="component" value="Unassembled WGS sequence"/>
</dbReference>
<accession>A0AAD7K200</accession>
<name>A0AAD7K200_9AGAR</name>
<dbReference type="AlphaFoldDB" id="A0AAD7K200"/>
<comment type="caution">
    <text evidence="1">The sequence shown here is derived from an EMBL/GenBank/DDBJ whole genome shotgun (WGS) entry which is preliminary data.</text>
</comment>
<keyword evidence="2" id="KW-1185">Reference proteome</keyword>
<gene>
    <name evidence="1" type="ORF">DFH07DRAFT_951644</name>
</gene>
<evidence type="ECO:0000313" key="2">
    <source>
        <dbReference type="Proteomes" id="UP001215280"/>
    </source>
</evidence>
<dbReference type="InterPro" id="IPR012334">
    <property type="entry name" value="Pectin_lyas_fold"/>
</dbReference>